<sequence length="136" mass="15855">LTLFCTAYTLMLPHPRFLKKVVLPQMAERNEVERIRLSKRSIEGEKMNSIKVTKTDTKPARLLEPIPDILPPGTDEEWRWRLVEDHQFIDTPDPSPDSIHAAQSHSRRSGFLHVKSERQRKALYVPPHDHQFGLKE</sequence>
<name>A0ABR3FW05_9AGAR</name>
<accession>A0ABR3FW05</accession>
<protein>
    <submittedName>
        <fullName evidence="2">Uncharacterized protein</fullName>
    </submittedName>
</protein>
<organism evidence="2 3">
    <name type="scientific">Marasmius crinis-equi</name>
    <dbReference type="NCBI Taxonomy" id="585013"/>
    <lineage>
        <taxon>Eukaryota</taxon>
        <taxon>Fungi</taxon>
        <taxon>Dikarya</taxon>
        <taxon>Basidiomycota</taxon>
        <taxon>Agaricomycotina</taxon>
        <taxon>Agaricomycetes</taxon>
        <taxon>Agaricomycetidae</taxon>
        <taxon>Agaricales</taxon>
        <taxon>Marasmiineae</taxon>
        <taxon>Marasmiaceae</taxon>
        <taxon>Marasmius</taxon>
    </lineage>
</organism>
<feature type="region of interest" description="Disordered" evidence="1">
    <location>
        <begin position="91"/>
        <end position="113"/>
    </location>
</feature>
<evidence type="ECO:0000313" key="3">
    <source>
        <dbReference type="Proteomes" id="UP001465976"/>
    </source>
</evidence>
<feature type="non-terminal residue" evidence="2">
    <location>
        <position position="1"/>
    </location>
</feature>
<evidence type="ECO:0000313" key="2">
    <source>
        <dbReference type="EMBL" id="KAL0579525.1"/>
    </source>
</evidence>
<dbReference type="Proteomes" id="UP001465976">
    <property type="component" value="Unassembled WGS sequence"/>
</dbReference>
<proteinExistence type="predicted"/>
<comment type="caution">
    <text evidence="2">The sequence shown here is derived from an EMBL/GenBank/DDBJ whole genome shotgun (WGS) entry which is preliminary data.</text>
</comment>
<evidence type="ECO:0000256" key="1">
    <source>
        <dbReference type="SAM" id="MobiDB-lite"/>
    </source>
</evidence>
<reference evidence="2 3" key="1">
    <citation type="submission" date="2024-02" db="EMBL/GenBank/DDBJ databases">
        <title>A draft genome for the cacao thread blight pathogen Marasmius crinis-equi.</title>
        <authorList>
            <person name="Cohen S.P."/>
            <person name="Baruah I.K."/>
            <person name="Amoako-Attah I."/>
            <person name="Bukari Y."/>
            <person name="Meinhardt L.W."/>
            <person name="Bailey B.A."/>
        </authorList>
    </citation>
    <scope>NUCLEOTIDE SEQUENCE [LARGE SCALE GENOMIC DNA]</scope>
    <source>
        <strain evidence="2 3">GH-76</strain>
    </source>
</reference>
<dbReference type="EMBL" id="JBAHYK010000056">
    <property type="protein sequence ID" value="KAL0579525.1"/>
    <property type="molecule type" value="Genomic_DNA"/>
</dbReference>
<gene>
    <name evidence="2" type="ORF">V5O48_002454</name>
</gene>
<keyword evidence="3" id="KW-1185">Reference proteome</keyword>